<dbReference type="InterPro" id="IPR005829">
    <property type="entry name" value="Sugar_transporter_CS"/>
</dbReference>
<dbReference type="InterPro" id="IPR011701">
    <property type="entry name" value="MFS"/>
</dbReference>
<feature type="transmembrane region" description="Helical" evidence="7">
    <location>
        <begin position="111"/>
        <end position="134"/>
    </location>
</feature>
<feature type="transmembrane region" description="Helical" evidence="7">
    <location>
        <begin position="274"/>
        <end position="298"/>
    </location>
</feature>
<evidence type="ECO:0000313" key="9">
    <source>
        <dbReference type="EMBL" id="MFD1528665.1"/>
    </source>
</evidence>
<feature type="transmembrane region" description="Helical" evidence="7">
    <location>
        <begin position="206"/>
        <end position="229"/>
    </location>
</feature>
<dbReference type="RefSeq" id="WP_343969903.1">
    <property type="nucleotide sequence ID" value="NZ_BAAAJG010000001.1"/>
</dbReference>
<feature type="transmembrane region" description="Helical" evidence="7">
    <location>
        <begin position="174"/>
        <end position="194"/>
    </location>
</feature>
<sequence>MPLSPSPKLDERLSRRGWGLLLVLCGAIFLEGIDVSMMGVALPSIRAELGMSTSELQWVVSAYVLGYGGFVLLGGRAADLLGRRRMFLGWLVVFVAFSGLGGLASEGWVLILARFVTGVAAAFMAPAGLSIITTTFAAGHARNRAVLVYAGAGAGGFSLGMVVGGLLTAIDWRWVFFAPVVMATVILVAAVLLIPREERPARTSGGFDVVGTATLTGAMVLLVVTVVRAPDVDGPLTLATLAASLLLLGVFVAIERRSAAPLVRLGILRSAPLLRANAGAMLLVGSFMAFQFTVVLYLQELRGWTEIETGLALAVAGIDAVLAPTLTPWLVNKFGNARVLVGGLALAVVSYLLFLPVGADWSFLVMLPALLVLGVAFALAYGPLTIAATENVDDEEQGLASALLSTSFQFGAALGLAAVAAVIVANTAAGTPEAVLEGFRAGLVVPLVAGVLGVVLTAPGLRGTRERAPEATAA</sequence>
<evidence type="ECO:0000256" key="6">
    <source>
        <dbReference type="ARBA" id="ARBA00023136"/>
    </source>
</evidence>
<dbReference type="Pfam" id="PF07690">
    <property type="entry name" value="MFS_1"/>
    <property type="match status" value="1"/>
</dbReference>
<keyword evidence="3" id="KW-1003">Cell membrane</keyword>
<feature type="transmembrane region" description="Helical" evidence="7">
    <location>
        <begin position="87"/>
        <end position="105"/>
    </location>
</feature>
<accession>A0ABW4FEM9</accession>
<feature type="transmembrane region" description="Helical" evidence="7">
    <location>
        <begin position="20"/>
        <end position="44"/>
    </location>
</feature>
<gene>
    <name evidence="9" type="ORF">ACFSCY_04350</name>
</gene>
<dbReference type="CDD" id="cd17321">
    <property type="entry name" value="MFS_MMR_MDR_like"/>
    <property type="match status" value="1"/>
</dbReference>
<name>A0ABW4FEM9_9PSEU</name>
<dbReference type="PROSITE" id="PS50850">
    <property type="entry name" value="MFS"/>
    <property type="match status" value="1"/>
</dbReference>
<evidence type="ECO:0000256" key="7">
    <source>
        <dbReference type="SAM" id="Phobius"/>
    </source>
</evidence>
<dbReference type="Gene3D" id="1.20.1720.10">
    <property type="entry name" value="Multidrug resistance protein D"/>
    <property type="match status" value="1"/>
</dbReference>
<dbReference type="PANTHER" id="PTHR42718">
    <property type="entry name" value="MAJOR FACILITATOR SUPERFAMILY MULTIDRUG TRANSPORTER MFSC"/>
    <property type="match status" value="1"/>
</dbReference>
<evidence type="ECO:0000256" key="2">
    <source>
        <dbReference type="ARBA" id="ARBA00022448"/>
    </source>
</evidence>
<dbReference type="InterPro" id="IPR036259">
    <property type="entry name" value="MFS_trans_sf"/>
</dbReference>
<keyword evidence="2" id="KW-0813">Transport</keyword>
<feature type="transmembrane region" description="Helical" evidence="7">
    <location>
        <begin position="361"/>
        <end position="381"/>
    </location>
</feature>
<evidence type="ECO:0000256" key="3">
    <source>
        <dbReference type="ARBA" id="ARBA00022475"/>
    </source>
</evidence>
<dbReference type="PROSITE" id="PS00216">
    <property type="entry name" value="SUGAR_TRANSPORT_1"/>
    <property type="match status" value="1"/>
</dbReference>
<comment type="caution">
    <text evidence="9">The sequence shown here is derived from an EMBL/GenBank/DDBJ whole genome shotgun (WGS) entry which is preliminary data.</text>
</comment>
<feature type="transmembrane region" description="Helical" evidence="7">
    <location>
        <begin position="56"/>
        <end position="75"/>
    </location>
</feature>
<feature type="transmembrane region" description="Helical" evidence="7">
    <location>
        <begin position="337"/>
        <end position="355"/>
    </location>
</feature>
<feature type="domain" description="Major facilitator superfamily (MFS) profile" evidence="8">
    <location>
        <begin position="20"/>
        <end position="465"/>
    </location>
</feature>
<dbReference type="Gene3D" id="1.20.1250.20">
    <property type="entry name" value="MFS general substrate transporter like domains"/>
    <property type="match status" value="1"/>
</dbReference>
<dbReference type="Proteomes" id="UP001597145">
    <property type="component" value="Unassembled WGS sequence"/>
</dbReference>
<dbReference type="SUPFAM" id="SSF103473">
    <property type="entry name" value="MFS general substrate transporter"/>
    <property type="match status" value="1"/>
</dbReference>
<feature type="transmembrane region" description="Helical" evidence="7">
    <location>
        <begin position="402"/>
        <end position="426"/>
    </location>
</feature>
<protein>
    <submittedName>
        <fullName evidence="9">MFS transporter</fullName>
    </submittedName>
</protein>
<keyword evidence="10" id="KW-1185">Reference proteome</keyword>
<evidence type="ECO:0000259" key="8">
    <source>
        <dbReference type="PROSITE" id="PS50850"/>
    </source>
</evidence>
<evidence type="ECO:0000256" key="5">
    <source>
        <dbReference type="ARBA" id="ARBA00022989"/>
    </source>
</evidence>
<feature type="transmembrane region" description="Helical" evidence="7">
    <location>
        <begin position="146"/>
        <end position="168"/>
    </location>
</feature>
<comment type="subcellular location">
    <subcellularLocation>
        <location evidence="1">Cell membrane</location>
        <topology evidence="1">Multi-pass membrane protein</topology>
    </subcellularLocation>
</comment>
<proteinExistence type="predicted"/>
<dbReference type="InterPro" id="IPR020846">
    <property type="entry name" value="MFS_dom"/>
</dbReference>
<feature type="transmembrane region" description="Helical" evidence="7">
    <location>
        <begin position="438"/>
        <end position="458"/>
    </location>
</feature>
<feature type="transmembrane region" description="Helical" evidence="7">
    <location>
        <begin position="235"/>
        <end position="254"/>
    </location>
</feature>
<reference evidence="10" key="1">
    <citation type="journal article" date="2019" name="Int. J. Syst. Evol. Microbiol.">
        <title>The Global Catalogue of Microorganisms (GCM) 10K type strain sequencing project: providing services to taxonomists for standard genome sequencing and annotation.</title>
        <authorList>
            <consortium name="The Broad Institute Genomics Platform"/>
            <consortium name="The Broad Institute Genome Sequencing Center for Infectious Disease"/>
            <person name="Wu L."/>
            <person name="Ma J."/>
        </authorList>
    </citation>
    <scope>NUCLEOTIDE SEQUENCE [LARGE SCALE GENOMIC DNA]</scope>
    <source>
        <strain evidence="10">JCM 12165</strain>
    </source>
</reference>
<keyword evidence="6 7" id="KW-0472">Membrane</keyword>
<keyword evidence="4 7" id="KW-0812">Transmembrane</keyword>
<feature type="transmembrane region" description="Helical" evidence="7">
    <location>
        <begin position="310"/>
        <end position="330"/>
    </location>
</feature>
<evidence type="ECO:0000256" key="4">
    <source>
        <dbReference type="ARBA" id="ARBA00022692"/>
    </source>
</evidence>
<dbReference type="PANTHER" id="PTHR42718:SF46">
    <property type="entry name" value="BLR6921 PROTEIN"/>
    <property type="match status" value="1"/>
</dbReference>
<dbReference type="EMBL" id="JBHUCP010000003">
    <property type="protein sequence ID" value="MFD1528665.1"/>
    <property type="molecule type" value="Genomic_DNA"/>
</dbReference>
<organism evidence="9 10">
    <name type="scientific">Pseudonocardia aurantiaca</name>
    <dbReference type="NCBI Taxonomy" id="75290"/>
    <lineage>
        <taxon>Bacteria</taxon>
        <taxon>Bacillati</taxon>
        <taxon>Actinomycetota</taxon>
        <taxon>Actinomycetes</taxon>
        <taxon>Pseudonocardiales</taxon>
        <taxon>Pseudonocardiaceae</taxon>
        <taxon>Pseudonocardia</taxon>
    </lineage>
</organism>
<keyword evidence="5 7" id="KW-1133">Transmembrane helix</keyword>
<evidence type="ECO:0000256" key="1">
    <source>
        <dbReference type="ARBA" id="ARBA00004651"/>
    </source>
</evidence>
<evidence type="ECO:0000313" key="10">
    <source>
        <dbReference type="Proteomes" id="UP001597145"/>
    </source>
</evidence>